<comment type="similarity">
    <text evidence="1 9">Belongs to the peptidase S11 family.</text>
</comment>
<reference evidence="11 12" key="1">
    <citation type="submission" date="2015-05" db="EMBL/GenBank/DDBJ databases">
        <title>Comparison of genome.</title>
        <authorList>
            <person name="Zheng Z."/>
            <person name="Sun M."/>
        </authorList>
    </citation>
    <scope>NUCLEOTIDE SEQUENCE [LARGE SCALE GENOMIC DNA]</scope>
    <source>
        <strain evidence="11 12">G25-74</strain>
    </source>
</reference>
<keyword evidence="5" id="KW-0573">Peptidoglycan synthesis</keyword>
<dbReference type="EMBL" id="LDJR01000047">
    <property type="protein sequence ID" value="OAK71017.1"/>
    <property type="molecule type" value="Genomic_DNA"/>
</dbReference>
<feature type="domain" description="Peptidase S11 D-alanyl-D-alanine carboxypeptidase A N-terminal" evidence="10">
    <location>
        <begin position="34"/>
        <end position="267"/>
    </location>
</feature>
<evidence type="ECO:0000256" key="4">
    <source>
        <dbReference type="ARBA" id="ARBA00022960"/>
    </source>
</evidence>
<dbReference type="PANTHER" id="PTHR21581:SF6">
    <property type="entry name" value="TRAFFICKING PROTEIN PARTICLE COMPLEX SUBUNIT 12"/>
    <property type="match status" value="1"/>
</dbReference>
<dbReference type="GO" id="GO:0006508">
    <property type="term" value="P:proteolysis"/>
    <property type="evidence" value="ECO:0007669"/>
    <property type="project" value="InterPro"/>
</dbReference>
<feature type="active site" description="Proton acceptor" evidence="7">
    <location>
        <position position="67"/>
    </location>
</feature>
<keyword evidence="4" id="KW-0133">Cell shape</keyword>
<dbReference type="STRING" id="217031.ABB05_11240"/>
<protein>
    <recommendedName>
        <fullName evidence="10">Peptidase S11 D-alanyl-D-alanine carboxypeptidase A N-terminal domain-containing protein</fullName>
    </recommendedName>
</protein>
<feature type="binding site" evidence="8">
    <location>
        <position position="238"/>
    </location>
    <ligand>
        <name>substrate</name>
    </ligand>
</feature>
<comment type="caution">
    <text evidence="11">The sequence shown here is derived from an EMBL/GenBank/DDBJ whole genome shotgun (WGS) entry which is preliminary data.</text>
</comment>
<evidence type="ECO:0000256" key="2">
    <source>
        <dbReference type="ARBA" id="ARBA00022729"/>
    </source>
</evidence>
<dbReference type="PATRIC" id="fig|217031.6.peg.2397"/>
<evidence type="ECO:0000259" key="10">
    <source>
        <dbReference type="Pfam" id="PF00768"/>
    </source>
</evidence>
<feature type="active site" description="Acyl-ester intermediate" evidence="7">
    <location>
        <position position="64"/>
    </location>
</feature>
<keyword evidence="2" id="KW-0732">Signal</keyword>
<dbReference type="PRINTS" id="PR00725">
    <property type="entry name" value="DADACBPTASE1"/>
</dbReference>
<evidence type="ECO:0000313" key="12">
    <source>
        <dbReference type="Proteomes" id="UP000077881"/>
    </source>
</evidence>
<evidence type="ECO:0000313" key="11">
    <source>
        <dbReference type="EMBL" id="OAK71017.1"/>
    </source>
</evidence>
<dbReference type="GO" id="GO:0009002">
    <property type="term" value="F:serine-type D-Ala-D-Ala carboxypeptidase activity"/>
    <property type="evidence" value="ECO:0007669"/>
    <property type="project" value="InterPro"/>
</dbReference>
<evidence type="ECO:0000256" key="8">
    <source>
        <dbReference type="PIRSR" id="PIRSR618044-2"/>
    </source>
</evidence>
<evidence type="ECO:0000256" key="6">
    <source>
        <dbReference type="ARBA" id="ARBA00023316"/>
    </source>
</evidence>
<dbReference type="GO" id="GO:0071555">
    <property type="term" value="P:cell wall organization"/>
    <property type="evidence" value="ECO:0007669"/>
    <property type="project" value="UniProtKB-KW"/>
</dbReference>
<dbReference type="InterPro" id="IPR018044">
    <property type="entry name" value="Peptidase_S11"/>
</dbReference>
<accession>A0A177ZSW8</accession>
<dbReference type="GO" id="GO:0009252">
    <property type="term" value="P:peptidoglycan biosynthetic process"/>
    <property type="evidence" value="ECO:0007669"/>
    <property type="project" value="UniProtKB-KW"/>
</dbReference>
<evidence type="ECO:0000256" key="1">
    <source>
        <dbReference type="ARBA" id="ARBA00007164"/>
    </source>
</evidence>
<organism evidence="11 12">
    <name type="scientific">Lederbergia galactosidilytica</name>
    <dbReference type="NCBI Taxonomy" id="217031"/>
    <lineage>
        <taxon>Bacteria</taxon>
        <taxon>Bacillati</taxon>
        <taxon>Bacillota</taxon>
        <taxon>Bacilli</taxon>
        <taxon>Bacillales</taxon>
        <taxon>Bacillaceae</taxon>
        <taxon>Lederbergia</taxon>
    </lineage>
</organism>
<dbReference type="GO" id="GO:0008360">
    <property type="term" value="P:regulation of cell shape"/>
    <property type="evidence" value="ECO:0007669"/>
    <property type="project" value="UniProtKB-KW"/>
</dbReference>
<dbReference type="Gene3D" id="3.40.710.10">
    <property type="entry name" value="DD-peptidase/beta-lactamase superfamily"/>
    <property type="match status" value="1"/>
</dbReference>
<dbReference type="SUPFAM" id="SSF56601">
    <property type="entry name" value="beta-lactamase/transpeptidase-like"/>
    <property type="match status" value="1"/>
</dbReference>
<dbReference type="PANTHER" id="PTHR21581">
    <property type="entry name" value="D-ALANYL-D-ALANINE CARBOXYPEPTIDASE"/>
    <property type="match status" value="1"/>
</dbReference>
<keyword evidence="3" id="KW-0378">Hydrolase</keyword>
<name>A0A177ZSW8_9BACI</name>
<dbReference type="Proteomes" id="UP000077881">
    <property type="component" value="Unassembled WGS sequence"/>
</dbReference>
<dbReference type="InterPro" id="IPR001967">
    <property type="entry name" value="Peptidase_S11_N"/>
</dbReference>
<evidence type="ECO:0000256" key="9">
    <source>
        <dbReference type="RuleBase" id="RU004016"/>
    </source>
</evidence>
<dbReference type="Pfam" id="PF00768">
    <property type="entry name" value="Peptidase_S11"/>
    <property type="match status" value="1"/>
</dbReference>
<proteinExistence type="inferred from homology"/>
<dbReference type="AlphaFoldDB" id="A0A177ZSW8"/>
<keyword evidence="12" id="KW-1185">Reference proteome</keyword>
<dbReference type="InterPro" id="IPR012338">
    <property type="entry name" value="Beta-lactam/transpept-like"/>
</dbReference>
<evidence type="ECO:0000256" key="3">
    <source>
        <dbReference type="ARBA" id="ARBA00022801"/>
    </source>
</evidence>
<feature type="active site" evidence="7">
    <location>
        <position position="121"/>
    </location>
</feature>
<keyword evidence="6" id="KW-0961">Cell wall biogenesis/degradation</keyword>
<evidence type="ECO:0000256" key="5">
    <source>
        <dbReference type="ARBA" id="ARBA00022984"/>
    </source>
</evidence>
<sequence>MKKGCFFSIIIVILYFSYHYKYEIQSVFSMDPVWIEGEAALVLEEKTGEILYAKNENEKLYPASLTKLLTALVVLEKAELDEKVTVGDEVYLQTDDEVRVGLFEGQILTVEDLLAAMLMQSGNDAARTLAVYIAEKEKDTDRTALNSIQYFALLMNEKAIELGANQSHFVNPHGLHDPNHYSTAKDLAKIAVAVKKEQILTELLAKPTYSSQTHTYQNRNQLLNVNSPYYYQKATGLKTGFTDQAGYCLVSAAEEQDQSLITVVLDSGKERVWEDSIALLDYGFEKLIP</sequence>
<gene>
    <name evidence="11" type="ORF">ABB05_11240</name>
</gene>
<evidence type="ECO:0000256" key="7">
    <source>
        <dbReference type="PIRSR" id="PIRSR618044-1"/>
    </source>
</evidence>